<dbReference type="Proteomes" id="UP000595140">
    <property type="component" value="Unassembled WGS sequence"/>
</dbReference>
<dbReference type="SUPFAM" id="SSF101148">
    <property type="entry name" value="Plant invertase/pectin methylesterase inhibitor"/>
    <property type="match status" value="2"/>
</dbReference>
<keyword evidence="4" id="KW-1185">Reference proteome</keyword>
<proteinExistence type="predicted"/>
<keyword evidence="1" id="KW-0732">Signal</keyword>
<dbReference type="Gene3D" id="1.20.140.40">
    <property type="entry name" value="Invertase/pectin methylesterase inhibitor family protein"/>
    <property type="match status" value="2"/>
</dbReference>
<dbReference type="NCBIfam" id="TIGR01614">
    <property type="entry name" value="PME_inhib"/>
    <property type="match status" value="2"/>
</dbReference>
<gene>
    <name evidence="3" type="ORF">CCAM_LOCUS19901</name>
</gene>
<organism evidence="3 4">
    <name type="scientific">Cuscuta campestris</name>
    <dbReference type="NCBI Taxonomy" id="132261"/>
    <lineage>
        <taxon>Eukaryota</taxon>
        <taxon>Viridiplantae</taxon>
        <taxon>Streptophyta</taxon>
        <taxon>Embryophyta</taxon>
        <taxon>Tracheophyta</taxon>
        <taxon>Spermatophyta</taxon>
        <taxon>Magnoliopsida</taxon>
        <taxon>eudicotyledons</taxon>
        <taxon>Gunneridae</taxon>
        <taxon>Pentapetalae</taxon>
        <taxon>asterids</taxon>
        <taxon>lamiids</taxon>
        <taxon>Solanales</taxon>
        <taxon>Convolvulaceae</taxon>
        <taxon>Cuscuteae</taxon>
        <taxon>Cuscuta</taxon>
        <taxon>Cuscuta subgen. Grammica</taxon>
        <taxon>Cuscuta sect. Cleistogrammica</taxon>
    </lineage>
</organism>
<dbReference type="GO" id="GO:0004857">
    <property type="term" value="F:enzyme inhibitor activity"/>
    <property type="evidence" value="ECO:0007669"/>
    <property type="project" value="InterPro"/>
</dbReference>
<dbReference type="AlphaFoldDB" id="A0A484LNY9"/>
<evidence type="ECO:0000256" key="1">
    <source>
        <dbReference type="ARBA" id="ARBA00022729"/>
    </source>
</evidence>
<feature type="domain" description="Pectinesterase inhibitor" evidence="2">
    <location>
        <begin position="150"/>
        <end position="303"/>
    </location>
</feature>
<dbReference type="CDD" id="cd15798">
    <property type="entry name" value="PMEI-like_3"/>
    <property type="match status" value="2"/>
</dbReference>
<sequence length="314" mass="33084">MTTYVGNDNLSPLAEGGGEHRAVAAIRDCSSTLGDSVDQIQDSLQQMKQLGGSAEDLAFQLSNVLTWMSAAETNEDTCVDGFDNVADGSLRSDVYDGVVKVKQLTSNALALVNAFANKNSLLLSIIFLFTLAANSPPPSSAAARPAPTKDQTGFVATLCSTTTVLYPKLCRESLSPYAAVVDKKTTVLAHVAVVISLKKADAVSAYVGNLSTSTALKECSGHLRDSLYEMRRSLRQMKRLAGGGGAAERKKKMATRELVSDVQTWMSAAETDQDNCLDGARVNADVQGQVAALKMLTSNALALVNAFAGKVAGP</sequence>
<dbReference type="PANTHER" id="PTHR31080:SF64">
    <property type="entry name" value="PLANT INVERTASE_PECTIN METHYLESTERASE INHIBITOR SUPERFAMILY PROTEIN"/>
    <property type="match status" value="1"/>
</dbReference>
<evidence type="ECO:0000313" key="3">
    <source>
        <dbReference type="EMBL" id="VFQ78125.1"/>
    </source>
</evidence>
<dbReference type="InterPro" id="IPR006501">
    <property type="entry name" value="Pectinesterase_inhib_dom"/>
</dbReference>
<reference evidence="3 4" key="1">
    <citation type="submission" date="2018-04" db="EMBL/GenBank/DDBJ databases">
        <authorList>
            <person name="Vogel A."/>
        </authorList>
    </citation>
    <scope>NUCLEOTIDE SEQUENCE [LARGE SCALE GENOMIC DNA]</scope>
</reference>
<accession>A0A484LNY9</accession>
<dbReference type="OrthoDB" id="1430376at2759"/>
<protein>
    <recommendedName>
        <fullName evidence="2">Pectinesterase inhibitor domain-containing protein</fullName>
    </recommendedName>
</protein>
<dbReference type="Pfam" id="PF04043">
    <property type="entry name" value="PMEI"/>
    <property type="match status" value="2"/>
</dbReference>
<feature type="domain" description="Pectinesterase inhibitor" evidence="2">
    <location>
        <begin position="1"/>
        <end position="111"/>
    </location>
</feature>
<dbReference type="InterPro" id="IPR051955">
    <property type="entry name" value="PME_Inhibitor"/>
</dbReference>
<name>A0A484LNY9_9ASTE</name>
<dbReference type="InterPro" id="IPR035513">
    <property type="entry name" value="Invertase/methylesterase_inhib"/>
</dbReference>
<evidence type="ECO:0000259" key="2">
    <source>
        <dbReference type="SMART" id="SM00856"/>
    </source>
</evidence>
<dbReference type="EMBL" id="OOIL02001788">
    <property type="protein sequence ID" value="VFQ78125.1"/>
    <property type="molecule type" value="Genomic_DNA"/>
</dbReference>
<evidence type="ECO:0000313" key="4">
    <source>
        <dbReference type="Proteomes" id="UP000595140"/>
    </source>
</evidence>
<dbReference type="SMART" id="SM00856">
    <property type="entry name" value="PMEI"/>
    <property type="match status" value="2"/>
</dbReference>
<dbReference type="PANTHER" id="PTHR31080">
    <property type="entry name" value="PECTINESTERASE INHIBITOR-LIKE"/>
    <property type="match status" value="1"/>
</dbReference>